<dbReference type="EMBL" id="CAWVOK010000018">
    <property type="protein sequence ID" value="CAK8162924.1"/>
    <property type="molecule type" value="Genomic_DNA"/>
</dbReference>
<dbReference type="NCBIfam" id="TIGR00546">
    <property type="entry name" value="lnt"/>
    <property type="match status" value="1"/>
</dbReference>
<dbReference type="Proteomes" id="UP001314181">
    <property type="component" value="Unassembled WGS sequence"/>
</dbReference>
<keyword evidence="3 9" id="KW-1003">Cell membrane</keyword>
<reference evidence="11 12" key="1">
    <citation type="submission" date="2024-01" db="EMBL/GenBank/DDBJ databases">
        <authorList>
            <person name="Kunselman E."/>
        </authorList>
    </citation>
    <scope>NUCLEOTIDE SEQUENCE [LARGE SCALE GENOMIC DNA]</scope>
    <source>
        <strain evidence="11">2 abalone samples</strain>
    </source>
</reference>
<evidence type="ECO:0000256" key="2">
    <source>
        <dbReference type="ARBA" id="ARBA00010065"/>
    </source>
</evidence>
<dbReference type="PROSITE" id="PS50263">
    <property type="entry name" value="CN_HYDROLASE"/>
    <property type="match status" value="1"/>
</dbReference>
<feature type="transmembrane region" description="Helical" evidence="9">
    <location>
        <begin position="71"/>
        <end position="100"/>
    </location>
</feature>
<keyword evidence="8 9" id="KW-0012">Acyltransferase</keyword>
<proteinExistence type="inferred from homology"/>
<evidence type="ECO:0000256" key="9">
    <source>
        <dbReference type="HAMAP-Rule" id="MF_01148"/>
    </source>
</evidence>
<comment type="function">
    <text evidence="9">Catalyzes the phospholipid dependent N-acylation of the N-terminal cysteine of apolipoprotein, the last step in lipoprotein maturation.</text>
</comment>
<accession>A0ABM9N8S9</accession>
<feature type="transmembrane region" description="Helical" evidence="9">
    <location>
        <begin position="12"/>
        <end position="28"/>
    </location>
</feature>
<evidence type="ECO:0000256" key="7">
    <source>
        <dbReference type="ARBA" id="ARBA00023136"/>
    </source>
</evidence>
<dbReference type="PANTHER" id="PTHR38686">
    <property type="entry name" value="APOLIPOPROTEIN N-ACYLTRANSFERASE"/>
    <property type="match status" value="1"/>
</dbReference>
<feature type="transmembrane region" description="Helical" evidence="9">
    <location>
        <begin position="222"/>
        <end position="241"/>
    </location>
</feature>
<organism evidence="11 12">
    <name type="scientific">Candidatus Xenohaliotis californiensis</name>
    <dbReference type="NCBI Taxonomy" id="84677"/>
    <lineage>
        <taxon>Bacteria</taxon>
        <taxon>Pseudomonadati</taxon>
        <taxon>Pseudomonadota</taxon>
        <taxon>Alphaproteobacteria</taxon>
        <taxon>Rickettsiales</taxon>
        <taxon>Anaplasmataceae</taxon>
        <taxon>Candidatus Xenohaliotis</taxon>
    </lineage>
</organism>
<dbReference type="Pfam" id="PF20154">
    <property type="entry name" value="LNT_N"/>
    <property type="match status" value="1"/>
</dbReference>
<evidence type="ECO:0000256" key="8">
    <source>
        <dbReference type="ARBA" id="ARBA00023315"/>
    </source>
</evidence>
<feature type="transmembrane region" description="Helical" evidence="9">
    <location>
        <begin position="112"/>
        <end position="132"/>
    </location>
</feature>
<evidence type="ECO:0000313" key="11">
    <source>
        <dbReference type="EMBL" id="CAK8162924.1"/>
    </source>
</evidence>
<protein>
    <recommendedName>
        <fullName evidence="9">Apolipoprotein N-acyltransferase</fullName>
        <shortName evidence="9">ALP N-acyltransferase</shortName>
        <ecNumber evidence="9">2.3.1.269</ecNumber>
    </recommendedName>
</protein>
<name>A0ABM9N8S9_9RICK</name>
<feature type="transmembrane region" description="Helical" evidence="9">
    <location>
        <begin position="247"/>
        <end position="264"/>
    </location>
</feature>
<dbReference type="InterPro" id="IPR003010">
    <property type="entry name" value="C-N_Hydrolase"/>
</dbReference>
<evidence type="ECO:0000256" key="3">
    <source>
        <dbReference type="ARBA" id="ARBA00022475"/>
    </source>
</evidence>
<keyword evidence="4 9" id="KW-0808">Transferase</keyword>
<evidence type="ECO:0000256" key="6">
    <source>
        <dbReference type="ARBA" id="ARBA00022989"/>
    </source>
</evidence>
<comment type="subcellular location">
    <subcellularLocation>
        <location evidence="1 9">Cell membrane</location>
        <topology evidence="1 9">Multi-pass membrane protein</topology>
    </subcellularLocation>
</comment>
<sequence>MYQKAIQIPKKYCLLLLIGMLIWFMPKTKTYQLADTINTLRLSLTCMIAMPVLTIKKKFSLDRKMPSMFHIILMALCGLLSTLSIPILPLIPVFVTIPILCLITAKVDKRNAFILAWIFGACHQITNMYWIYKPLSIAGANFRMLTPFAIIAIAIFSGFFTAMAILLAHNQRREIHTNPVIFSTTWVVMEYWRNFMVQGFPWGITGYFWMQYETMAQITSIIGIYGLSFLTVIISSSIAIAPKNPKIIAVPMMIMLLMYIYGYIRLNNSQITYNKNINMIIVGSNIEQKYKWDPMESKSNLFTQISNTQNILKNLHSKTTDTNIVVWPETAVPYAIKLDDNGESIKTLTKILPDNIQFLITGAIRISKNRMWNSLLAIDKTNDIVKFYDKRLLVPFGEYIPAIIPMKKITPGHINLNAGNIDNVITPSTTIPNFGTMICYEALMPYQLTNTNKPIQWLINITNDAWFNKTIAPYTHFSMTRIRAIERGVPLIRVANQGKSAVIDPYGRIISKDDKNHIVSALPNPIKPTIFSHFIDNGHMHKLMLVTTLLVFLRYCFKIYSKHNFYYG</sequence>
<dbReference type="HAMAP" id="MF_01148">
    <property type="entry name" value="Lnt"/>
    <property type="match status" value="1"/>
</dbReference>
<comment type="catalytic activity">
    <reaction evidence="9">
        <text>N-terminal S-1,2-diacyl-sn-glyceryl-L-cysteinyl-[lipoprotein] + a glycerophospholipid = N-acyl-S-1,2-diacyl-sn-glyceryl-L-cysteinyl-[lipoprotein] + a 2-acyl-sn-glycero-3-phospholipid + H(+)</text>
        <dbReference type="Rhea" id="RHEA:48228"/>
        <dbReference type="Rhea" id="RHEA-COMP:14681"/>
        <dbReference type="Rhea" id="RHEA-COMP:14684"/>
        <dbReference type="ChEBI" id="CHEBI:15378"/>
        <dbReference type="ChEBI" id="CHEBI:136912"/>
        <dbReference type="ChEBI" id="CHEBI:140656"/>
        <dbReference type="ChEBI" id="CHEBI:140657"/>
        <dbReference type="ChEBI" id="CHEBI:140660"/>
        <dbReference type="EC" id="2.3.1.269"/>
    </reaction>
</comment>
<evidence type="ECO:0000313" key="12">
    <source>
        <dbReference type="Proteomes" id="UP001314181"/>
    </source>
</evidence>
<comment type="caution">
    <text evidence="11">The sequence shown here is derived from an EMBL/GenBank/DDBJ whole genome shotgun (WGS) entry which is preliminary data.</text>
</comment>
<evidence type="ECO:0000256" key="5">
    <source>
        <dbReference type="ARBA" id="ARBA00022692"/>
    </source>
</evidence>
<evidence type="ECO:0000256" key="4">
    <source>
        <dbReference type="ARBA" id="ARBA00022679"/>
    </source>
</evidence>
<dbReference type="Gene3D" id="3.60.110.10">
    <property type="entry name" value="Carbon-nitrogen hydrolase"/>
    <property type="match status" value="1"/>
</dbReference>
<keyword evidence="6 9" id="KW-1133">Transmembrane helix</keyword>
<dbReference type="Pfam" id="PF00795">
    <property type="entry name" value="CN_hydrolase"/>
    <property type="match status" value="1"/>
</dbReference>
<evidence type="ECO:0000256" key="1">
    <source>
        <dbReference type="ARBA" id="ARBA00004651"/>
    </source>
</evidence>
<dbReference type="InterPro" id="IPR004563">
    <property type="entry name" value="Apolipo_AcylTrfase"/>
</dbReference>
<comment type="pathway">
    <text evidence="9">Protein modification; lipoprotein biosynthesis (N-acyl transfer).</text>
</comment>
<dbReference type="InterPro" id="IPR045378">
    <property type="entry name" value="LNT_N"/>
</dbReference>
<dbReference type="SUPFAM" id="SSF56317">
    <property type="entry name" value="Carbon-nitrogen hydrolase"/>
    <property type="match status" value="1"/>
</dbReference>
<keyword evidence="5 9" id="KW-0812">Transmembrane</keyword>
<evidence type="ECO:0000259" key="10">
    <source>
        <dbReference type="PROSITE" id="PS50263"/>
    </source>
</evidence>
<dbReference type="PANTHER" id="PTHR38686:SF1">
    <property type="entry name" value="APOLIPOPROTEIN N-ACYLTRANSFERASE"/>
    <property type="match status" value="1"/>
</dbReference>
<feature type="domain" description="CN hydrolase" evidence="10">
    <location>
        <begin position="282"/>
        <end position="528"/>
    </location>
</feature>
<dbReference type="CDD" id="cd07571">
    <property type="entry name" value="ALP_N-acyl_transferase"/>
    <property type="match status" value="1"/>
</dbReference>
<comment type="similarity">
    <text evidence="2 9">Belongs to the CN hydrolase family. Apolipoprotein N-acyltransferase subfamily.</text>
</comment>
<dbReference type="InterPro" id="IPR036526">
    <property type="entry name" value="C-N_Hydrolase_sf"/>
</dbReference>
<dbReference type="GO" id="GO:0016746">
    <property type="term" value="F:acyltransferase activity"/>
    <property type="evidence" value="ECO:0007669"/>
    <property type="project" value="UniProtKB-KW"/>
</dbReference>
<feature type="transmembrane region" description="Helical" evidence="9">
    <location>
        <begin position="144"/>
        <end position="168"/>
    </location>
</feature>
<keyword evidence="12" id="KW-1185">Reference proteome</keyword>
<dbReference type="EC" id="2.3.1.269" evidence="9"/>
<keyword evidence="7 9" id="KW-0472">Membrane</keyword>
<gene>
    <name evidence="9 11" type="primary">lnt</name>
    <name evidence="11" type="ORF">CAXC1_260023</name>
</gene>